<dbReference type="SUPFAM" id="SSF50475">
    <property type="entry name" value="FMN-binding split barrel"/>
    <property type="match status" value="1"/>
</dbReference>
<dbReference type="Proteomes" id="UP001201463">
    <property type="component" value="Unassembled WGS sequence"/>
</dbReference>
<organism evidence="2 3">
    <name type="scientific">Pelomonas caseinilytica</name>
    <dbReference type="NCBI Taxonomy" id="2906763"/>
    <lineage>
        <taxon>Bacteria</taxon>
        <taxon>Pseudomonadati</taxon>
        <taxon>Pseudomonadota</taxon>
        <taxon>Betaproteobacteria</taxon>
        <taxon>Burkholderiales</taxon>
        <taxon>Sphaerotilaceae</taxon>
        <taxon>Roseateles</taxon>
    </lineage>
</organism>
<name>A0ABS8X932_9BURK</name>
<comment type="caution">
    <text evidence="2">The sequence shown here is derived from an EMBL/GenBank/DDBJ whole genome shotgun (WGS) entry which is preliminary data.</text>
</comment>
<dbReference type="Gene3D" id="2.30.110.10">
    <property type="entry name" value="Electron Transport, Fmn-binding Protein, Chain A"/>
    <property type="match status" value="1"/>
</dbReference>
<dbReference type="EMBL" id="JAJTWT010000003">
    <property type="protein sequence ID" value="MCE4537311.1"/>
    <property type="molecule type" value="Genomic_DNA"/>
</dbReference>
<protein>
    <submittedName>
        <fullName evidence="2">Pyridoxamine 5'-phosphate oxidase family protein</fullName>
    </submittedName>
</protein>
<accession>A0ABS8X932</accession>
<dbReference type="InterPro" id="IPR012349">
    <property type="entry name" value="Split_barrel_FMN-bd"/>
</dbReference>
<dbReference type="Pfam" id="PF01243">
    <property type="entry name" value="PNPOx_N"/>
    <property type="match status" value="1"/>
</dbReference>
<evidence type="ECO:0000313" key="2">
    <source>
        <dbReference type="EMBL" id="MCE4537311.1"/>
    </source>
</evidence>
<proteinExistence type="predicted"/>
<dbReference type="RefSeq" id="WP_233391153.1">
    <property type="nucleotide sequence ID" value="NZ_JAJTWT010000003.1"/>
</dbReference>
<evidence type="ECO:0000313" key="3">
    <source>
        <dbReference type="Proteomes" id="UP001201463"/>
    </source>
</evidence>
<dbReference type="PANTHER" id="PTHR42815">
    <property type="entry name" value="FAD-BINDING, PUTATIVE (AFU_ORTHOLOGUE AFUA_6G07600)-RELATED"/>
    <property type="match status" value="1"/>
</dbReference>
<gene>
    <name evidence="2" type="ORF">LXT12_08615</name>
</gene>
<evidence type="ECO:0000259" key="1">
    <source>
        <dbReference type="Pfam" id="PF01243"/>
    </source>
</evidence>
<dbReference type="PANTHER" id="PTHR42815:SF2">
    <property type="entry name" value="FAD-BINDING, PUTATIVE (AFU_ORTHOLOGUE AFUA_6G07600)-RELATED"/>
    <property type="match status" value="1"/>
</dbReference>
<reference evidence="2 3" key="1">
    <citation type="submission" date="2021-12" db="EMBL/GenBank/DDBJ databases">
        <title>Genome seq of p7.</title>
        <authorList>
            <person name="Seo T."/>
        </authorList>
    </citation>
    <scope>NUCLEOTIDE SEQUENCE [LARGE SCALE GENOMIC DNA]</scope>
    <source>
        <strain evidence="2 3">P7</strain>
    </source>
</reference>
<feature type="domain" description="Pyridoxamine 5'-phosphate oxidase N-terminal" evidence="1">
    <location>
        <begin position="174"/>
        <end position="268"/>
    </location>
</feature>
<keyword evidence="3" id="KW-1185">Reference proteome</keyword>
<sequence>MDRAPFHAGEVAVQSRLGVAQRMDEIGRRVVRDHLPEQHRRFYEQLPFMLAGSVDPAGRPWATLLVGPPGFVQAPDPGHLTFATAPIPGDPAAAGFRVGAPLGLLGIELHTRRRNRVNGRLLAAGPVGLRLQVDQTVGNCPQYIQGREVEWVRDAADTRPRAVAHLHELDGDAMALVDRADTLFVATHAGSAGADVSHRGGPAGFVRRHGGGELLVPDYSGNRMFMTLGNLQLDGRAGLLFIDFERGDLLTLTGRAEIVWDGPEVQALAGAERAWRFHLDEGWWLRDSLPLRWRWRDWAPQNVRPDAVD</sequence>
<dbReference type="InterPro" id="IPR011576">
    <property type="entry name" value="Pyridox_Oxase_N"/>
</dbReference>